<keyword evidence="1" id="KW-0175">Coiled coil</keyword>
<dbReference type="RefSeq" id="WP_338238556.1">
    <property type="nucleotide sequence ID" value="NZ_BQKE01000002.1"/>
</dbReference>
<dbReference type="EMBL" id="BQKE01000002">
    <property type="protein sequence ID" value="GJM63387.1"/>
    <property type="molecule type" value="Genomic_DNA"/>
</dbReference>
<organism evidence="2 3">
    <name type="scientific">Persicobacter diffluens</name>
    <dbReference type="NCBI Taxonomy" id="981"/>
    <lineage>
        <taxon>Bacteria</taxon>
        <taxon>Pseudomonadati</taxon>
        <taxon>Bacteroidota</taxon>
        <taxon>Cytophagia</taxon>
        <taxon>Cytophagales</taxon>
        <taxon>Persicobacteraceae</taxon>
        <taxon>Persicobacter</taxon>
    </lineage>
</organism>
<feature type="coiled-coil region" evidence="1">
    <location>
        <begin position="160"/>
        <end position="224"/>
    </location>
</feature>
<reference evidence="2 3" key="1">
    <citation type="submission" date="2021-12" db="EMBL/GenBank/DDBJ databases">
        <title>Genome sequencing of bacteria with rrn-lacking chromosome and rrn-plasmid.</title>
        <authorList>
            <person name="Anda M."/>
            <person name="Iwasaki W."/>
        </authorList>
    </citation>
    <scope>NUCLEOTIDE SEQUENCE [LARGE SCALE GENOMIC DNA]</scope>
    <source>
        <strain evidence="2 3">NBRC 15940</strain>
    </source>
</reference>
<protein>
    <recommendedName>
        <fullName evidence="4">DUF3375 domain-containing protein</fullName>
    </recommendedName>
</protein>
<accession>A0AAN5AM30</accession>
<keyword evidence="3" id="KW-1185">Reference proteome</keyword>
<comment type="caution">
    <text evidence="2">The sequence shown here is derived from an EMBL/GenBank/DDBJ whole genome shotgun (WGS) entry which is preliminary data.</text>
</comment>
<evidence type="ECO:0000313" key="2">
    <source>
        <dbReference type="EMBL" id="GJM63387.1"/>
    </source>
</evidence>
<name>A0AAN5AM30_9BACT</name>
<evidence type="ECO:0000256" key="1">
    <source>
        <dbReference type="SAM" id="Coils"/>
    </source>
</evidence>
<proteinExistence type="predicted"/>
<dbReference type="AlphaFoldDB" id="A0AAN5AM30"/>
<dbReference type="Proteomes" id="UP001310022">
    <property type="component" value="Unassembled WGS sequence"/>
</dbReference>
<evidence type="ECO:0000313" key="3">
    <source>
        <dbReference type="Proteomes" id="UP001310022"/>
    </source>
</evidence>
<gene>
    <name evidence="2" type="ORF">PEDI_39390</name>
</gene>
<evidence type="ECO:0008006" key="4">
    <source>
        <dbReference type="Google" id="ProtNLM"/>
    </source>
</evidence>
<sequence length="399" mass="45847">MEGFSSVKEVIGILNSSQHLLHEMFSKRNDVSFRFDHALELMDEDKLNLLLSRGVIDRSGQYLTISDDILLFLETVLGASEEVNTAFIHDQIANLKQNIKYFIQEEKSAGKAKYLNKAKQTLKRIGKSCHRSVLDVGRNVEQVFKTEPNFSLKKEKLSYFDQKSQDIRELIAQTEQLLKEEHLFFKSALDDELADVLIDLKIKLQESQHNLIELQRQIIDYLNQVKIQTDIYRKLDQLKAFKDNLVLEGQTNIREVLQGSHDVIFEPKSGFRLKLGLSQLEEDGVYDLIKTIHERGRAGKKRKMDLAPALSPEDLEQSAAQELFIDIAALKNNFMASGQHLFAFIQQYEFPRKVDFEEQVLLYCQVISMYGEELSFSGAYGEAHSTEYAIVYPKANEAI</sequence>